<accession>Q7V7S8</accession>
<dbReference type="InterPro" id="IPR003593">
    <property type="entry name" value="AAA+_ATPase"/>
</dbReference>
<evidence type="ECO:0000256" key="3">
    <source>
        <dbReference type="ARBA" id="ARBA00022840"/>
    </source>
</evidence>
<proteinExistence type="predicted"/>
<evidence type="ECO:0000313" key="5">
    <source>
        <dbReference type="EMBL" id="CAE20833.1"/>
    </source>
</evidence>
<dbReference type="Pfam" id="PF00005">
    <property type="entry name" value="ABC_tran"/>
    <property type="match status" value="1"/>
</dbReference>
<dbReference type="InterPro" id="IPR027417">
    <property type="entry name" value="P-loop_NTPase"/>
</dbReference>
<dbReference type="GO" id="GO:0016887">
    <property type="term" value="F:ATP hydrolysis activity"/>
    <property type="evidence" value="ECO:0007669"/>
    <property type="project" value="InterPro"/>
</dbReference>
<evidence type="ECO:0000313" key="6">
    <source>
        <dbReference type="Proteomes" id="UP000001423"/>
    </source>
</evidence>
<dbReference type="EMBL" id="BX548175">
    <property type="protein sequence ID" value="CAE20833.1"/>
    <property type="molecule type" value="Genomic_DNA"/>
</dbReference>
<dbReference type="Gene3D" id="3.40.50.300">
    <property type="entry name" value="P-loop containing nucleotide triphosphate hydrolases"/>
    <property type="match status" value="1"/>
</dbReference>
<dbReference type="GO" id="GO:0005524">
    <property type="term" value="F:ATP binding"/>
    <property type="evidence" value="ECO:0007669"/>
    <property type="project" value="UniProtKB-KW"/>
</dbReference>
<dbReference type="InterPro" id="IPR003439">
    <property type="entry name" value="ABC_transporter-like_ATP-bd"/>
</dbReference>
<dbReference type="HOGENOM" id="CLU_000604_1_11_3"/>
<dbReference type="PROSITE" id="PS50893">
    <property type="entry name" value="ABC_TRANSPORTER_2"/>
    <property type="match status" value="1"/>
</dbReference>
<dbReference type="AlphaFoldDB" id="Q7V7S8"/>
<keyword evidence="2" id="KW-0547">Nucleotide-binding</keyword>
<gene>
    <name evidence="5" type="ordered locus">PMT_0658</name>
</gene>
<dbReference type="PANTHER" id="PTHR42734">
    <property type="entry name" value="METAL TRANSPORT SYSTEM ATP-BINDING PROTEIN TM_0124-RELATED"/>
    <property type="match status" value="1"/>
</dbReference>
<dbReference type="InterPro" id="IPR050153">
    <property type="entry name" value="Metal_Ion_Import_ABC"/>
</dbReference>
<evidence type="ECO:0000259" key="4">
    <source>
        <dbReference type="PROSITE" id="PS50893"/>
    </source>
</evidence>
<reference evidence="5 6" key="1">
    <citation type="journal article" date="2003" name="Nature">
        <title>Genome divergence in two Prochlorococcus ecotypes reflects oceanic niche differentiation.</title>
        <authorList>
            <person name="Rocap G."/>
            <person name="Larimer F.W."/>
            <person name="Lamerdin J.E."/>
            <person name="Malfatti S."/>
            <person name="Chain P."/>
            <person name="Ahlgren N.A."/>
            <person name="Arellano A."/>
            <person name="Coleman M."/>
            <person name="Hauser L."/>
            <person name="Hess W.R."/>
            <person name="Johnson Z.I."/>
            <person name="Land M.L."/>
            <person name="Lindell D."/>
            <person name="Post A.F."/>
            <person name="Regala W."/>
            <person name="Shah M."/>
            <person name="Shaw S.L."/>
            <person name="Steglich C."/>
            <person name="Sullivan M.B."/>
            <person name="Ting C.S."/>
            <person name="Tolonen A."/>
            <person name="Webb E.A."/>
            <person name="Zinser E.R."/>
            <person name="Chisholm S.W."/>
        </authorList>
    </citation>
    <scope>NUCLEOTIDE SEQUENCE [LARGE SCALE GENOMIC DNA]</scope>
    <source>
        <strain evidence="6">MIT 9313</strain>
    </source>
</reference>
<organism evidence="5 6">
    <name type="scientific">Prochlorococcus marinus (strain MIT 9313)</name>
    <dbReference type="NCBI Taxonomy" id="74547"/>
    <lineage>
        <taxon>Bacteria</taxon>
        <taxon>Bacillati</taxon>
        <taxon>Cyanobacteriota</taxon>
        <taxon>Cyanophyceae</taxon>
        <taxon>Synechococcales</taxon>
        <taxon>Prochlorococcaceae</taxon>
        <taxon>Prochlorococcus</taxon>
    </lineage>
</organism>
<dbReference type="Proteomes" id="UP000001423">
    <property type="component" value="Chromosome"/>
</dbReference>
<evidence type="ECO:0000256" key="2">
    <source>
        <dbReference type="ARBA" id="ARBA00022741"/>
    </source>
</evidence>
<name>Q7V7S8_PROMM</name>
<sequence length="277" mass="31134">MKGQKSYRNSGLKPMKDENPWLEIKEVEAWLGPTQVFRNLSLTLKQGENTAILGPNGSGKTALVKLITRNIYPIVKRGSTLKIFGNQTIKLNQLRSRIGVVSTDLEVRTPDYISAKDVVLSGLYGSIGINRNLSPKEKEIKKVQDLISELGLEDIDERSFGQLSDGERRRLLIARAMINEPEVLILDEPTNGLDLKARHQLLKYIRILCTSKSTIILITHRVEDIVKEMQRIIFLKNGAIIRDGATNDLLLSEPLGKLYETPLEIIFANGYYQVIPG</sequence>
<keyword evidence="3" id="KW-0067">ATP-binding</keyword>
<protein>
    <submittedName>
        <fullName evidence="5">Possible ABC transporter component, ATP binding protein</fullName>
    </submittedName>
</protein>
<keyword evidence="6" id="KW-1185">Reference proteome</keyword>
<feature type="domain" description="ABC transporter" evidence="4">
    <location>
        <begin position="22"/>
        <end position="262"/>
    </location>
</feature>
<evidence type="ECO:0000256" key="1">
    <source>
        <dbReference type="ARBA" id="ARBA00022448"/>
    </source>
</evidence>
<dbReference type="eggNOG" id="COG1119">
    <property type="taxonomic scope" value="Bacteria"/>
</dbReference>
<dbReference type="SUPFAM" id="SSF52540">
    <property type="entry name" value="P-loop containing nucleoside triphosphate hydrolases"/>
    <property type="match status" value="1"/>
</dbReference>
<keyword evidence="1" id="KW-0813">Transport</keyword>
<dbReference type="KEGG" id="pmt:PMT_0658"/>
<dbReference type="SMART" id="SM00382">
    <property type="entry name" value="AAA"/>
    <property type="match status" value="1"/>
</dbReference>